<evidence type="ECO:0000313" key="3">
    <source>
        <dbReference type="Proteomes" id="UP000275078"/>
    </source>
</evidence>
<protein>
    <submittedName>
        <fullName evidence="2">Uncharacterized protein</fullName>
    </submittedName>
</protein>
<accession>A0A3N4HY30</accession>
<feature type="transmembrane region" description="Helical" evidence="1">
    <location>
        <begin position="289"/>
        <end position="309"/>
    </location>
</feature>
<dbReference type="PANTHER" id="PTHR35043">
    <property type="entry name" value="TRANSCRIPTION FACTOR DOMAIN-CONTAINING PROTEIN"/>
    <property type="match status" value="1"/>
</dbReference>
<dbReference type="Proteomes" id="UP000275078">
    <property type="component" value="Unassembled WGS sequence"/>
</dbReference>
<feature type="transmembrane region" description="Helical" evidence="1">
    <location>
        <begin position="697"/>
        <end position="721"/>
    </location>
</feature>
<gene>
    <name evidence="2" type="ORF">BJ508DRAFT_416361</name>
</gene>
<feature type="transmembrane region" description="Helical" evidence="1">
    <location>
        <begin position="60"/>
        <end position="78"/>
    </location>
</feature>
<evidence type="ECO:0000256" key="1">
    <source>
        <dbReference type="SAM" id="Phobius"/>
    </source>
</evidence>
<sequence length="739" mass="85498">MNSTDTPSAHATIHKEPNTRGTAGLIWTCLLTLILCIWTTVHPNVPGGKRKWYGWLWVRVSWMLMALFAPEVVLYMAYKQNIVARWITKEMPAVERAIRKERETSAERRTRRERERVVKKALEAHAEAEDTSPMPIKSLKAAVNAVRFINIMKSQSANSSMVDLEKNTETVTVVSKELDEKEIAQERQLRKYEWTHYHSYLLTMGGIAFSTYDKAGVQFIPYRYWATLTITGARYIKMIDPTVLRIPKRFIEDKSKASVFFKAFVIFQTAVFIIQCIERLTEHMGITPIELNTCMHVVCAVIMSILWWYKPFGVETPFLVHDEHGLRLGALLYMIDKCGVDIVDDLATLEADAETPAIRDIPQLRVVRDSLEIQPADNEVSGLVQEKPRRTITTFIREILEKDLDDTCNPRKIKHDNGRLLLDSDNRMNDWKLITTVASKMSTLKGFTKGLRRKTHARAETWEVKEEPAKHDVERMVDLARQAVQERPHITPEDWKKCYVRLGLHFTKDPMPVHPRIHPDHEVPQYAAATYELGAKERRMLFVHPVLCLFTFIYGAVHIIFIYTQESVLRSETERLIWVVASSLIAGTSVTFWFSFEGIPKLLSAYRYLTKRLFERVQEYSDSEPSTSPRPSRQNTMMSFGEISRQSTKPSIQSQRPSLTKITSRKLSDGLLSVTRSFYGSVNNITKRLEEVARVDLLVLLLFYFTACRFYLIFECFYTVFYLPEKYFQQPGDGIIFFL</sequence>
<feature type="transmembrane region" description="Helical" evidence="1">
    <location>
        <begin position="541"/>
        <end position="564"/>
    </location>
</feature>
<dbReference type="STRING" id="1160509.A0A3N4HY30"/>
<proteinExistence type="predicted"/>
<organism evidence="2 3">
    <name type="scientific">Ascobolus immersus RN42</name>
    <dbReference type="NCBI Taxonomy" id="1160509"/>
    <lineage>
        <taxon>Eukaryota</taxon>
        <taxon>Fungi</taxon>
        <taxon>Dikarya</taxon>
        <taxon>Ascomycota</taxon>
        <taxon>Pezizomycotina</taxon>
        <taxon>Pezizomycetes</taxon>
        <taxon>Pezizales</taxon>
        <taxon>Ascobolaceae</taxon>
        <taxon>Ascobolus</taxon>
    </lineage>
</organism>
<feature type="transmembrane region" description="Helical" evidence="1">
    <location>
        <begin position="259"/>
        <end position="277"/>
    </location>
</feature>
<keyword evidence="1" id="KW-0812">Transmembrane</keyword>
<dbReference type="EMBL" id="ML119707">
    <property type="protein sequence ID" value="RPA78755.1"/>
    <property type="molecule type" value="Genomic_DNA"/>
</dbReference>
<name>A0A3N4HY30_ASCIM</name>
<feature type="transmembrane region" description="Helical" evidence="1">
    <location>
        <begin position="576"/>
        <end position="596"/>
    </location>
</feature>
<keyword evidence="1" id="KW-1133">Transmembrane helix</keyword>
<dbReference type="OrthoDB" id="9451547at2759"/>
<dbReference type="PANTHER" id="PTHR35043:SF7">
    <property type="entry name" value="TRANSCRIPTION FACTOR DOMAIN-CONTAINING PROTEIN"/>
    <property type="match status" value="1"/>
</dbReference>
<reference evidence="2 3" key="1">
    <citation type="journal article" date="2018" name="Nat. Ecol. Evol.">
        <title>Pezizomycetes genomes reveal the molecular basis of ectomycorrhizal truffle lifestyle.</title>
        <authorList>
            <person name="Murat C."/>
            <person name="Payen T."/>
            <person name="Noel B."/>
            <person name="Kuo A."/>
            <person name="Morin E."/>
            <person name="Chen J."/>
            <person name="Kohler A."/>
            <person name="Krizsan K."/>
            <person name="Balestrini R."/>
            <person name="Da Silva C."/>
            <person name="Montanini B."/>
            <person name="Hainaut M."/>
            <person name="Levati E."/>
            <person name="Barry K.W."/>
            <person name="Belfiori B."/>
            <person name="Cichocki N."/>
            <person name="Clum A."/>
            <person name="Dockter R.B."/>
            <person name="Fauchery L."/>
            <person name="Guy J."/>
            <person name="Iotti M."/>
            <person name="Le Tacon F."/>
            <person name="Lindquist E.A."/>
            <person name="Lipzen A."/>
            <person name="Malagnac F."/>
            <person name="Mello A."/>
            <person name="Molinier V."/>
            <person name="Miyauchi S."/>
            <person name="Poulain J."/>
            <person name="Riccioni C."/>
            <person name="Rubini A."/>
            <person name="Sitrit Y."/>
            <person name="Splivallo R."/>
            <person name="Traeger S."/>
            <person name="Wang M."/>
            <person name="Zifcakova L."/>
            <person name="Wipf D."/>
            <person name="Zambonelli A."/>
            <person name="Paolocci F."/>
            <person name="Nowrousian M."/>
            <person name="Ottonello S."/>
            <person name="Baldrian P."/>
            <person name="Spatafora J.W."/>
            <person name="Henrissat B."/>
            <person name="Nagy L.G."/>
            <person name="Aury J.M."/>
            <person name="Wincker P."/>
            <person name="Grigoriev I.V."/>
            <person name="Bonfante P."/>
            <person name="Martin F.M."/>
        </authorList>
    </citation>
    <scope>NUCLEOTIDE SEQUENCE [LARGE SCALE GENOMIC DNA]</scope>
    <source>
        <strain evidence="2 3">RN42</strain>
    </source>
</reference>
<evidence type="ECO:0000313" key="2">
    <source>
        <dbReference type="EMBL" id="RPA78755.1"/>
    </source>
</evidence>
<dbReference type="AlphaFoldDB" id="A0A3N4HY30"/>
<keyword evidence="1" id="KW-0472">Membrane</keyword>
<keyword evidence="3" id="KW-1185">Reference proteome</keyword>
<feature type="transmembrane region" description="Helical" evidence="1">
    <location>
        <begin position="21"/>
        <end position="40"/>
    </location>
</feature>